<reference evidence="2" key="1">
    <citation type="submission" date="2014-01" db="EMBL/GenBank/DDBJ databases">
        <title>The genome of the white-rot fungus Pycnoporus cinnabarinus: a basidiomycete model with a versatile arsenal for lignocellulosic biomass breakdown.</title>
        <authorList>
            <person name="Levasseur A."/>
            <person name="Lomascolo A."/>
            <person name="Ruiz-Duenas F.J."/>
            <person name="Uzan E."/>
            <person name="Piumi F."/>
            <person name="Kues U."/>
            <person name="Ram A.F.J."/>
            <person name="Murat C."/>
            <person name="Haon M."/>
            <person name="Benoit I."/>
            <person name="Arfi Y."/>
            <person name="Chevret D."/>
            <person name="Drula E."/>
            <person name="Kwon M.J."/>
            <person name="Gouret P."/>
            <person name="Lesage-Meessen L."/>
            <person name="Lombard V."/>
            <person name="Mariette J."/>
            <person name="Noirot C."/>
            <person name="Park J."/>
            <person name="Patyshakuliyeva A."/>
            <person name="Wieneger R.A.B."/>
            <person name="Wosten H.A.B."/>
            <person name="Martin F."/>
            <person name="Coutinho P.M."/>
            <person name="de Vries R."/>
            <person name="Martinez A.T."/>
            <person name="Klopp C."/>
            <person name="Pontarotti P."/>
            <person name="Henrissat B."/>
            <person name="Record E."/>
        </authorList>
    </citation>
    <scope>NUCLEOTIDE SEQUENCE [LARGE SCALE GENOMIC DNA]</scope>
    <source>
        <strain evidence="2">BRFM137</strain>
    </source>
</reference>
<evidence type="ECO:0000313" key="3">
    <source>
        <dbReference type="Proteomes" id="UP000029665"/>
    </source>
</evidence>
<dbReference type="HOGENOM" id="CLU_1217260_0_0_1"/>
<proteinExistence type="predicted"/>
<dbReference type="OrthoDB" id="2749701at2759"/>
<evidence type="ECO:0000313" key="2">
    <source>
        <dbReference type="EMBL" id="CDO75908.1"/>
    </source>
</evidence>
<organism evidence="2 3">
    <name type="scientific">Pycnoporus cinnabarinus</name>
    <name type="common">Cinnabar-red polypore</name>
    <name type="synonym">Trametes cinnabarina</name>
    <dbReference type="NCBI Taxonomy" id="5643"/>
    <lineage>
        <taxon>Eukaryota</taxon>
        <taxon>Fungi</taxon>
        <taxon>Dikarya</taxon>
        <taxon>Basidiomycota</taxon>
        <taxon>Agaricomycotina</taxon>
        <taxon>Agaricomycetes</taxon>
        <taxon>Polyporales</taxon>
        <taxon>Polyporaceae</taxon>
        <taxon>Trametes</taxon>
    </lineage>
</organism>
<dbReference type="STRING" id="5643.A0A060STY0"/>
<dbReference type="InterPro" id="IPR041078">
    <property type="entry name" value="Plavaka"/>
</dbReference>
<comment type="caution">
    <text evidence="2">The sequence shown here is derived from an EMBL/GenBank/DDBJ whole genome shotgun (WGS) entry which is preliminary data.</text>
</comment>
<name>A0A060STY0_PYCCI</name>
<evidence type="ECO:0000256" key="1">
    <source>
        <dbReference type="SAM" id="MobiDB-lite"/>
    </source>
</evidence>
<dbReference type="Proteomes" id="UP000029665">
    <property type="component" value="Unassembled WGS sequence"/>
</dbReference>
<protein>
    <submittedName>
        <fullName evidence="2">Uncharacterized protein</fullName>
    </submittedName>
</protein>
<dbReference type="AlphaFoldDB" id="A0A060STY0"/>
<gene>
    <name evidence="2" type="ORF">BN946_scf184877.g2</name>
</gene>
<feature type="region of interest" description="Disordered" evidence="1">
    <location>
        <begin position="16"/>
        <end position="67"/>
    </location>
</feature>
<keyword evidence="3" id="KW-1185">Reference proteome</keyword>
<dbReference type="OMA" id="DEWELAC"/>
<sequence>MKPACQKHYEDLVEQHTLPLGSHGHQAAAEDDNLDEGLQLGRESSATPDDVPGSDGGLSSAEPTKRRRVMVEEVEDEDMPGAHPWIAEDYPGRAAETLGRGITHFDDLCSEQEALGQAAHAPFADDDKWGLAKWLISETTQTGLDKFLKLPITRNKTCPTFKNKDAFFKKVDKLPTGSAWICDVISIEGDQRGPNGEPLREEVELWRRDVVDCVRELIGNPAFKERMAYAPTRLTRDGVRYYGEMHTADWWWDI</sequence>
<dbReference type="EMBL" id="CCBP010000310">
    <property type="protein sequence ID" value="CDO75908.1"/>
    <property type="molecule type" value="Genomic_DNA"/>
</dbReference>
<accession>A0A060STY0</accession>
<dbReference type="Pfam" id="PF18759">
    <property type="entry name" value="Plavaka"/>
    <property type="match status" value="1"/>
</dbReference>